<proteinExistence type="predicted"/>
<accession>Q2Z0E6</accession>
<dbReference type="EMBL" id="AJ937760">
    <property type="protein sequence ID" value="CAI78454.1"/>
    <property type="molecule type" value="Genomic_DNA"/>
</dbReference>
<name>Q2Z0E6_9BACT</name>
<reference evidence="1" key="1">
    <citation type="journal article" date="2005" name="Environ. Microbiol.">
        <title>Lateral gene transfer and phylogenetic assignment of environmental fosmid clones.</title>
        <authorList>
            <person name="Nesbo C.L."/>
            <person name="Boucher Y."/>
            <person name="Dlutek M."/>
            <person name="Doolittle F.W."/>
        </authorList>
    </citation>
    <scope>NUCLEOTIDE SEQUENCE</scope>
</reference>
<protein>
    <submittedName>
        <fullName evidence="1">Uncharacterized protein</fullName>
    </submittedName>
</protein>
<organism evidence="1">
    <name type="scientific">uncultured Latescibacterota bacterium</name>
    <dbReference type="NCBI Taxonomy" id="199737"/>
    <lineage>
        <taxon>Bacteria</taxon>
        <taxon>Pseudomonadati</taxon>
        <taxon>Candidatus Latescibacterota</taxon>
        <taxon>environmental samples</taxon>
    </lineage>
</organism>
<sequence length="269" mass="29342">MRSCYISRQRAWCSLEVRRVGKMRQLGALAALSLLLLLVPSPAAGYGESFTNLVDVQTAHTLPRASYSLGVRVVPDGGVQTGFTVGVTEYVLAGVSYGAANIIGSGEPDWDNEIEFELKIRLAEEYDVVPGLAIGYDSRGHGAQTPEGGYEKASQGIYIAAAKTAPFSEFWQFHAGISRTLEFEKTDPDFFLGVSGRLSQEFSVLAEYQLGATRDDDGSADKTGYLNAGLRWVFAEQVEIDLYFRNLVGPSGSPERSSRALSFVFYDSF</sequence>
<dbReference type="AlphaFoldDB" id="Q2Z0E6"/>
<evidence type="ECO:0000313" key="1">
    <source>
        <dbReference type="EMBL" id="CAI78454.1"/>
    </source>
</evidence>